<gene>
    <name evidence="2" type="ORF">S12H4_46695</name>
</gene>
<proteinExistence type="predicted"/>
<dbReference type="EMBL" id="BARW01029001">
    <property type="protein sequence ID" value="GAJ04684.1"/>
    <property type="molecule type" value="Genomic_DNA"/>
</dbReference>
<protein>
    <submittedName>
        <fullName evidence="2">Uncharacterized protein</fullName>
    </submittedName>
</protein>
<reference evidence="2" key="1">
    <citation type="journal article" date="2014" name="Front. Microbiol.">
        <title>High frequency of phylogenetically diverse reductive dehalogenase-homologous genes in deep subseafloor sedimentary metagenomes.</title>
        <authorList>
            <person name="Kawai M."/>
            <person name="Futagami T."/>
            <person name="Toyoda A."/>
            <person name="Takaki Y."/>
            <person name="Nishi S."/>
            <person name="Hori S."/>
            <person name="Arai W."/>
            <person name="Tsubouchi T."/>
            <person name="Morono Y."/>
            <person name="Uchiyama I."/>
            <person name="Ito T."/>
            <person name="Fujiyama A."/>
            <person name="Inagaki F."/>
            <person name="Takami H."/>
        </authorList>
    </citation>
    <scope>NUCLEOTIDE SEQUENCE</scope>
    <source>
        <strain evidence="2">Expedition CK06-06</strain>
    </source>
</reference>
<feature type="region of interest" description="Disordered" evidence="1">
    <location>
        <begin position="1"/>
        <end position="36"/>
    </location>
</feature>
<feature type="non-terminal residue" evidence="2">
    <location>
        <position position="91"/>
    </location>
</feature>
<organism evidence="2">
    <name type="scientific">marine sediment metagenome</name>
    <dbReference type="NCBI Taxonomy" id="412755"/>
    <lineage>
        <taxon>unclassified sequences</taxon>
        <taxon>metagenomes</taxon>
        <taxon>ecological metagenomes</taxon>
    </lineage>
</organism>
<name>X1THD0_9ZZZZ</name>
<comment type="caution">
    <text evidence="2">The sequence shown here is derived from an EMBL/GenBank/DDBJ whole genome shotgun (WGS) entry which is preliminary data.</text>
</comment>
<feature type="compositionally biased region" description="Polar residues" evidence="1">
    <location>
        <begin position="24"/>
        <end position="33"/>
    </location>
</feature>
<sequence length="91" mass="10385">MDKPPEVDTIMPRVASSSKDRQDASNSQDTQSGKKPFHCWLPFTPVYTAREGLTNWIRYCIIILERLKLVKEDKAIIDFGEGGEDRILEST</sequence>
<evidence type="ECO:0000313" key="2">
    <source>
        <dbReference type="EMBL" id="GAJ04684.1"/>
    </source>
</evidence>
<dbReference type="AlphaFoldDB" id="X1THD0"/>
<accession>X1THD0</accession>
<evidence type="ECO:0000256" key="1">
    <source>
        <dbReference type="SAM" id="MobiDB-lite"/>
    </source>
</evidence>